<feature type="region of interest" description="Disordered" evidence="1">
    <location>
        <begin position="532"/>
        <end position="558"/>
    </location>
</feature>
<dbReference type="OrthoDB" id="3660483at2"/>
<proteinExistence type="predicted"/>
<reference evidence="4 5" key="1">
    <citation type="submission" date="2017-07" db="EMBL/GenBank/DDBJ databases">
        <title>Complete genome sequence of Actinoalloteichus hoggarensis DSM 45943, type strain of Actinoalloteichus hoggarensis.</title>
        <authorList>
            <person name="Ruckert C."/>
            <person name="Nouioui I."/>
            <person name="Willmese J."/>
            <person name="van Wezel G."/>
            <person name="Klenk H.-P."/>
            <person name="Kalinowski J."/>
            <person name="Zotchev S.B."/>
        </authorList>
    </citation>
    <scope>NUCLEOTIDE SEQUENCE [LARGE SCALE GENOMIC DNA]</scope>
    <source>
        <strain evidence="4 5">DSM 45943</strain>
    </source>
</reference>
<feature type="domain" description="Tachylectin 2" evidence="2">
    <location>
        <begin position="16"/>
        <end position="142"/>
    </location>
</feature>
<dbReference type="InterPro" id="IPR023294">
    <property type="entry name" value="Tachylectin2"/>
</dbReference>
<evidence type="ECO:0000259" key="2">
    <source>
        <dbReference type="Pfam" id="PF14517"/>
    </source>
</evidence>
<dbReference type="Gene3D" id="2.115.10.10">
    <property type="entry name" value="Tachylectin 2"/>
    <property type="match status" value="1"/>
</dbReference>
<evidence type="ECO:0000256" key="1">
    <source>
        <dbReference type="SAM" id="MobiDB-lite"/>
    </source>
</evidence>
<name>A0A221W937_9PSEU</name>
<dbReference type="RefSeq" id="WP_157737031.1">
    <property type="nucleotide sequence ID" value="NZ_CP022521.1"/>
</dbReference>
<dbReference type="EMBL" id="CP022521">
    <property type="protein sequence ID" value="ASO22530.1"/>
    <property type="molecule type" value="Genomic_DNA"/>
</dbReference>
<keyword evidence="5" id="KW-1185">Reference proteome</keyword>
<dbReference type="Proteomes" id="UP000204221">
    <property type="component" value="Chromosome"/>
</dbReference>
<dbReference type="Pfam" id="PF14517">
    <property type="entry name" value="Tachylectin"/>
    <property type="match status" value="1"/>
</dbReference>
<evidence type="ECO:0000313" key="5">
    <source>
        <dbReference type="Proteomes" id="UP000204221"/>
    </source>
</evidence>
<dbReference type="SMR" id="A0A221W937"/>
<protein>
    <submittedName>
        <fullName evidence="4">Uncharacterized protein</fullName>
    </submittedName>
</protein>
<dbReference type="Pfam" id="PF26607">
    <property type="entry name" value="DUF8189"/>
    <property type="match status" value="1"/>
</dbReference>
<evidence type="ECO:0000259" key="3">
    <source>
        <dbReference type="Pfam" id="PF26607"/>
    </source>
</evidence>
<sequence length="558" mass="61456">MELDGRAWRPNPNGLRYRVVAEQGWDHWSGSESRDHITADDQGLIFAVDGDGALTTSLLNRRDDSWPILGDVIDTGWDQYDRIFAGGEGVLYAQRPDSTLLRFQYHHSSQRWLEYAQPAGHGWDYSHLFSIGADLVYGVDEESGDLVRHRWDREIEDWEPGENHRTVVGTGWSGFEHITADGAVCTYDFSDLPRSTVPDSDRSRSLTPTEDADGLMRLYFTESSGRLFEAWQSSPSDPTRFGYTPLGRDARFAAHPSAVQRSNGETSLVAQHRDSSIWGASRVDGDWGDFSPLGGWTPGPAQLVETTDGTVTAFAVTEDGRLLHREQHPAPGAKVRWWPLGGAELTSDLTVVAEGDQIHVVVRDDQGSFHLVTAEDGTAITWTTLPGHGFEGSASLTIDSAGQWRLLARGADDRIHELRESTLSAGWSSVGDQEFVGSPAAIVRAGDRTTLVARGADDYLYVAVQDALDDSRYGEWTQLIDRRTGMVYRTSTDAAVLRNAAGYLLISFLDLADELYVFRSAYPDAIGVASEPVSAADEETDEPLTEFDGGPVELTEVR</sequence>
<dbReference type="Gene3D" id="2.120.10.70">
    <property type="entry name" value="Fucose-specific lectin"/>
    <property type="match status" value="1"/>
</dbReference>
<organism evidence="4 5">
    <name type="scientific">Actinoalloteichus hoggarensis</name>
    <dbReference type="NCBI Taxonomy" id="1470176"/>
    <lineage>
        <taxon>Bacteria</taxon>
        <taxon>Bacillati</taxon>
        <taxon>Actinomycetota</taxon>
        <taxon>Actinomycetes</taxon>
        <taxon>Pseudonocardiales</taxon>
        <taxon>Pseudonocardiaceae</taxon>
        <taxon>Actinoalloteichus</taxon>
    </lineage>
</organism>
<accession>A0A221W937</accession>
<dbReference type="AlphaFoldDB" id="A0A221W937"/>
<dbReference type="SUPFAM" id="SSF89372">
    <property type="entry name" value="Fucose-specific lectin"/>
    <property type="match status" value="1"/>
</dbReference>
<dbReference type="SUPFAM" id="SSF50934">
    <property type="entry name" value="Tachylectin-2"/>
    <property type="match status" value="1"/>
</dbReference>
<evidence type="ECO:0000313" key="4">
    <source>
        <dbReference type="EMBL" id="ASO22530.1"/>
    </source>
</evidence>
<dbReference type="InterPro" id="IPR036813">
    <property type="entry name" value="Tachylectin2_sf"/>
</dbReference>
<dbReference type="InterPro" id="IPR058502">
    <property type="entry name" value="PLL-like_beta-prop"/>
</dbReference>
<feature type="domain" description="PLL-like beta propeller" evidence="3">
    <location>
        <begin position="304"/>
        <end position="480"/>
    </location>
</feature>
<dbReference type="KEGG" id="ahg:AHOG_24625"/>
<gene>
    <name evidence="4" type="ORF">AHOG_24625</name>
</gene>
<feature type="compositionally biased region" description="Acidic residues" evidence="1">
    <location>
        <begin position="536"/>
        <end position="545"/>
    </location>
</feature>